<evidence type="ECO:0000313" key="2">
    <source>
        <dbReference type="EMBL" id="KAA8632863.1"/>
    </source>
</evidence>
<dbReference type="GO" id="GO:0034599">
    <property type="term" value="P:cellular response to oxidative stress"/>
    <property type="evidence" value="ECO:0007669"/>
    <property type="project" value="InterPro"/>
</dbReference>
<sequence length="663" mass="72889">MDSEKAIAAIKEAKPPATDRFTYLTIVETNLSPAVLPTLNEVLQDAELTQEIGWDLVYNIVNLPGSEECLETIARLGNPREVILKVLETLELLSQDDGYQSDDESEAGETNGEKSVPFKQKFITLVNMLSILHKRIKTKYPSRFLATSLQTIYNTYRPNHEMTAAVINLVHSLAGNKRPPLPSRKSSVNVANPDQYGDATKNAPDPEADKETEDPTESAIQERLLLSFATCILESFVNKNDVAWAPRLLEFYNPEKIVPGRKTLMARFRDEKELSEKDGAVGQLVALIADLGLSSCGKNFLSQVSEGPLHTDPLSKTEDITKPEDIGLSTGGCVILLAYWVFSTTVFDSDHPVPDMNIFPNHLAMLEKFLQDDAEDQITKAPGTVQALVTIGLWLHDKGLMSAIPKASLVNQTTNPDEPTSDYMRYILFVTLIAVFHPQIHVRNAASCLAGLVLHADPADDDRLKILYDLLENCDYASLKACAVTWLREELIAAGPNAQAAPQNLAAPNNQAPLPSPTLQPGFATPGTRSRAGTNMNVFAGPQALETVQYVVFPNMDSLKEQDVQELVNYLGTNAPFILQAANLGLFLWSSADKWRRVLPLNLDATVKERWCAPLKEAVAKVKKAVDSGEIESQELGSLQFDLDVLAERLSRLEAAEGFAVAK</sequence>
<reference evidence="2 3" key="1">
    <citation type="submission" date="2017-07" db="EMBL/GenBank/DDBJ databases">
        <title>Genome sequence of the Sordaria macrospora wild type strain R19027.</title>
        <authorList>
            <person name="Nowrousian M."/>
            <person name="Teichert I."/>
            <person name="Kueck U."/>
        </authorList>
    </citation>
    <scope>NUCLEOTIDE SEQUENCE [LARGE SCALE GENOMIC DNA]</scope>
    <source>
        <strain evidence="2 3">R19027</strain>
        <tissue evidence="2">Mycelium</tissue>
    </source>
</reference>
<gene>
    <name evidence="2" type="ORF">SMACR_06706</name>
</gene>
<dbReference type="VEuPathDB" id="FungiDB:SMAC_06706"/>
<name>A0A8S8ZS71_SORMA</name>
<feature type="compositionally biased region" description="Acidic residues" evidence="1">
    <location>
        <begin position="206"/>
        <end position="216"/>
    </location>
</feature>
<feature type="region of interest" description="Disordered" evidence="1">
    <location>
        <begin position="178"/>
        <end position="216"/>
    </location>
</feature>
<organism evidence="2 3">
    <name type="scientific">Sordaria macrospora</name>
    <dbReference type="NCBI Taxonomy" id="5147"/>
    <lineage>
        <taxon>Eukaryota</taxon>
        <taxon>Fungi</taxon>
        <taxon>Dikarya</taxon>
        <taxon>Ascomycota</taxon>
        <taxon>Pezizomycotina</taxon>
        <taxon>Sordariomycetes</taxon>
        <taxon>Sordariomycetidae</taxon>
        <taxon>Sordariales</taxon>
        <taxon>Sordariaceae</taxon>
        <taxon>Sordaria</taxon>
    </lineage>
</organism>
<dbReference type="OMA" id="MQLQPED"/>
<dbReference type="EMBL" id="NMPR01000047">
    <property type="protein sequence ID" value="KAA8632863.1"/>
    <property type="molecule type" value="Genomic_DNA"/>
</dbReference>
<dbReference type="PANTHER" id="PTHR28020">
    <property type="entry name" value="YAP1-BINDING PROTEIN 1-RELATED"/>
    <property type="match status" value="1"/>
</dbReference>
<dbReference type="AlphaFoldDB" id="A0A8S8ZS71"/>
<dbReference type="InterPro" id="IPR013877">
    <property type="entry name" value="YAP-bd/ALF4/Glomulin"/>
</dbReference>
<evidence type="ECO:0000256" key="1">
    <source>
        <dbReference type="SAM" id="MobiDB-lite"/>
    </source>
</evidence>
<comment type="caution">
    <text evidence="2">The sequence shown here is derived from an EMBL/GenBank/DDBJ whole genome shotgun (WGS) entry which is preliminary data.</text>
</comment>
<dbReference type="PANTHER" id="PTHR28020:SF1">
    <property type="entry name" value="YAP1-BINDING PROTEIN 1-RELATED"/>
    <property type="match status" value="1"/>
</dbReference>
<dbReference type="Pfam" id="PF08568">
    <property type="entry name" value="Kinetochor_Ybp2"/>
    <property type="match status" value="1"/>
</dbReference>
<proteinExistence type="predicted"/>
<evidence type="ECO:0000313" key="3">
    <source>
        <dbReference type="Proteomes" id="UP000433876"/>
    </source>
</evidence>
<evidence type="ECO:0008006" key="4">
    <source>
        <dbReference type="Google" id="ProtNLM"/>
    </source>
</evidence>
<protein>
    <recommendedName>
        <fullName evidence="4">DUF1760-domain-containing protein</fullName>
    </recommendedName>
</protein>
<dbReference type="GO" id="GO:0005737">
    <property type="term" value="C:cytoplasm"/>
    <property type="evidence" value="ECO:0007669"/>
    <property type="project" value="TreeGrafter"/>
</dbReference>
<dbReference type="InterPro" id="IPR040347">
    <property type="entry name" value="YBP1/2"/>
</dbReference>
<dbReference type="Proteomes" id="UP000433876">
    <property type="component" value="Unassembled WGS sequence"/>
</dbReference>
<accession>A0A8S8ZS71</accession>